<comment type="subcellular location">
    <subcellularLocation>
        <location evidence="1">Cytoplasm</location>
        <location evidence="1">Cytoskeleton</location>
    </subcellularLocation>
</comment>
<feature type="domain" description="TPX2 C-terminal" evidence="6">
    <location>
        <begin position="92"/>
        <end position="160"/>
    </location>
</feature>
<evidence type="ECO:0000256" key="5">
    <source>
        <dbReference type="SAM" id="MobiDB-lite"/>
    </source>
</evidence>
<name>A0AAD6TSS5_9AGAR</name>
<proteinExistence type="inferred from homology"/>
<dbReference type="Pfam" id="PF06886">
    <property type="entry name" value="TPX2"/>
    <property type="match status" value="1"/>
</dbReference>
<comment type="similarity">
    <text evidence="2">Belongs to the TPX2 family.</text>
</comment>
<dbReference type="GO" id="GO:0005856">
    <property type="term" value="C:cytoskeleton"/>
    <property type="evidence" value="ECO:0007669"/>
    <property type="project" value="UniProtKB-SubCell"/>
</dbReference>
<evidence type="ECO:0000313" key="7">
    <source>
        <dbReference type="EMBL" id="KAJ7073402.1"/>
    </source>
</evidence>
<feature type="region of interest" description="Disordered" evidence="5">
    <location>
        <begin position="1"/>
        <end position="53"/>
    </location>
</feature>
<reference evidence="7" key="1">
    <citation type="submission" date="2023-03" db="EMBL/GenBank/DDBJ databases">
        <title>Massive genome expansion in bonnet fungi (Mycena s.s.) driven by repeated elements and novel gene families across ecological guilds.</title>
        <authorList>
            <consortium name="Lawrence Berkeley National Laboratory"/>
            <person name="Harder C.B."/>
            <person name="Miyauchi S."/>
            <person name="Viragh M."/>
            <person name="Kuo A."/>
            <person name="Thoen E."/>
            <person name="Andreopoulos B."/>
            <person name="Lu D."/>
            <person name="Skrede I."/>
            <person name="Drula E."/>
            <person name="Henrissat B."/>
            <person name="Morin E."/>
            <person name="Kohler A."/>
            <person name="Barry K."/>
            <person name="LaButti K."/>
            <person name="Morin E."/>
            <person name="Salamov A."/>
            <person name="Lipzen A."/>
            <person name="Mereny Z."/>
            <person name="Hegedus B."/>
            <person name="Baldrian P."/>
            <person name="Stursova M."/>
            <person name="Weitz H."/>
            <person name="Taylor A."/>
            <person name="Grigoriev I.V."/>
            <person name="Nagy L.G."/>
            <person name="Martin F."/>
            <person name="Kauserud H."/>
        </authorList>
    </citation>
    <scope>NUCLEOTIDE SEQUENCE</scope>
    <source>
        <strain evidence="7">CBHHK173m</strain>
    </source>
</reference>
<feature type="compositionally biased region" description="Basic and acidic residues" evidence="5">
    <location>
        <begin position="16"/>
        <end position="25"/>
    </location>
</feature>
<protein>
    <recommendedName>
        <fullName evidence="6">TPX2 C-terminal domain-containing protein</fullName>
    </recommendedName>
</protein>
<dbReference type="AlphaFoldDB" id="A0AAD6TSS5"/>
<evidence type="ECO:0000256" key="4">
    <source>
        <dbReference type="ARBA" id="ARBA00023212"/>
    </source>
</evidence>
<evidence type="ECO:0000256" key="1">
    <source>
        <dbReference type="ARBA" id="ARBA00004245"/>
    </source>
</evidence>
<feature type="region of interest" description="Disordered" evidence="5">
    <location>
        <begin position="89"/>
        <end position="161"/>
    </location>
</feature>
<feature type="compositionally biased region" description="Low complexity" evidence="5">
    <location>
        <begin position="39"/>
        <end position="53"/>
    </location>
</feature>
<keyword evidence="8" id="KW-1185">Reference proteome</keyword>
<keyword evidence="3" id="KW-0963">Cytoplasm</keyword>
<comment type="caution">
    <text evidence="7">The sequence shown here is derived from an EMBL/GenBank/DDBJ whole genome shotgun (WGS) entry which is preliminary data.</text>
</comment>
<organism evidence="7 8">
    <name type="scientific">Mycena belliarum</name>
    <dbReference type="NCBI Taxonomy" id="1033014"/>
    <lineage>
        <taxon>Eukaryota</taxon>
        <taxon>Fungi</taxon>
        <taxon>Dikarya</taxon>
        <taxon>Basidiomycota</taxon>
        <taxon>Agaricomycotina</taxon>
        <taxon>Agaricomycetes</taxon>
        <taxon>Agaricomycetidae</taxon>
        <taxon>Agaricales</taxon>
        <taxon>Marasmiineae</taxon>
        <taxon>Mycenaceae</taxon>
        <taxon>Mycena</taxon>
    </lineage>
</organism>
<keyword evidence="4" id="KW-0206">Cytoskeleton</keyword>
<evidence type="ECO:0000256" key="3">
    <source>
        <dbReference type="ARBA" id="ARBA00022490"/>
    </source>
</evidence>
<dbReference type="EMBL" id="JARJCN010000115">
    <property type="protein sequence ID" value="KAJ7073402.1"/>
    <property type="molecule type" value="Genomic_DNA"/>
</dbReference>
<feature type="compositionally biased region" description="Basic and acidic residues" evidence="5">
    <location>
        <begin position="98"/>
        <end position="140"/>
    </location>
</feature>
<dbReference type="Proteomes" id="UP001222325">
    <property type="component" value="Unassembled WGS sequence"/>
</dbReference>
<evidence type="ECO:0000256" key="2">
    <source>
        <dbReference type="ARBA" id="ARBA00005885"/>
    </source>
</evidence>
<gene>
    <name evidence="7" type="ORF">B0H15DRAFT_869205</name>
</gene>
<evidence type="ECO:0000259" key="6">
    <source>
        <dbReference type="Pfam" id="PF06886"/>
    </source>
</evidence>
<sequence>MRAPWDSGSWDGGNCAERREGHEMKSTSTRAPSAAAMQSTRSVASTSASTSTSKPYTIPDFAALHAAQAAHLAALRASAAAARVRTVPVAPQLSTDARAVERAKFEEALREREAERERDRESERREKDEREREEEREARRRAVVRAHGVPGWYRDAPKRKE</sequence>
<accession>A0AAD6TSS5</accession>
<dbReference type="InterPro" id="IPR027329">
    <property type="entry name" value="TPX2_C"/>
</dbReference>
<evidence type="ECO:0000313" key="8">
    <source>
        <dbReference type="Proteomes" id="UP001222325"/>
    </source>
</evidence>